<keyword evidence="3" id="KW-1185">Reference proteome</keyword>
<organism evidence="2 3">
    <name type="scientific">Cellulomonas xylanilytica</name>
    <dbReference type="NCBI Taxonomy" id="233583"/>
    <lineage>
        <taxon>Bacteria</taxon>
        <taxon>Bacillati</taxon>
        <taxon>Actinomycetota</taxon>
        <taxon>Actinomycetes</taxon>
        <taxon>Micrococcales</taxon>
        <taxon>Cellulomonadaceae</taxon>
        <taxon>Cellulomonas</taxon>
    </lineage>
</organism>
<dbReference type="RefSeq" id="WP_146925761.1">
    <property type="nucleotide sequence ID" value="NZ_BJUB01000002.1"/>
</dbReference>
<reference evidence="2 3" key="1">
    <citation type="submission" date="2019-07" db="EMBL/GenBank/DDBJ databases">
        <title>Whole genome shotgun sequence of Cellulomonas xylanilytica NBRC 101102.</title>
        <authorList>
            <person name="Hosoyama A."/>
            <person name="Uohara A."/>
            <person name="Ohji S."/>
            <person name="Ichikawa N."/>
        </authorList>
    </citation>
    <scope>NUCLEOTIDE SEQUENCE [LARGE SCALE GENOMIC DNA]</scope>
    <source>
        <strain evidence="2 3">NBRC 101102</strain>
    </source>
</reference>
<dbReference type="SUPFAM" id="SSF50475">
    <property type="entry name" value="FMN-binding split barrel"/>
    <property type="match status" value="1"/>
</dbReference>
<dbReference type="Proteomes" id="UP000321118">
    <property type="component" value="Unassembled WGS sequence"/>
</dbReference>
<dbReference type="PANTHER" id="PTHR34818">
    <property type="entry name" value="PROTEIN BLI-3"/>
    <property type="match status" value="1"/>
</dbReference>
<proteinExistence type="predicted"/>
<feature type="domain" description="General stress protein FMN-binding split barrel" evidence="1">
    <location>
        <begin position="5"/>
        <end position="151"/>
    </location>
</feature>
<dbReference type="Pfam" id="PF16242">
    <property type="entry name" value="Pyrid_ox_like"/>
    <property type="match status" value="1"/>
</dbReference>
<dbReference type="InterPro" id="IPR038725">
    <property type="entry name" value="YdaG_split_barrel_FMN-bd"/>
</dbReference>
<dbReference type="EMBL" id="BJUB01000002">
    <property type="protein sequence ID" value="GEK20269.1"/>
    <property type="molecule type" value="Genomic_DNA"/>
</dbReference>
<dbReference type="PANTHER" id="PTHR34818:SF1">
    <property type="entry name" value="PROTEIN BLI-3"/>
    <property type="match status" value="1"/>
</dbReference>
<dbReference type="Gene3D" id="2.30.110.10">
    <property type="entry name" value="Electron Transport, Fmn-binding Protein, Chain A"/>
    <property type="match status" value="1"/>
</dbReference>
<evidence type="ECO:0000313" key="2">
    <source>
        <dbReference type="EMBL" id="GEK20269.1"/>
    </source>
</evidence>
<dbReference type="AlphaFoldDB" id="A0A510V099"/>
<evidence type="ECO:0000259" key="1">
    <source>
        <dbReference type="Pfam" id="PF16242"/>
    </source>
</evidence>
<name>A0A510V099_9CELL</name>
<dbReference type="InterPro" id="IPR052917">
    <property type="entry name" value="Stress-Dev_Protein"/>
</dbReference>
<evidence type="ECO:0000313" key="3">
    <source>
        <dbReference type="Proteomes" id="UP000321118"/>
    </source>
</evidence>
<protein>
    <submittedName>
        <fullName evidence="2">General stress protein</fullName>
    </submittedName>
</protein>
<dbReference type="InterPro" id="IPR012349">
    <property type="entry name" value="Split_barrel_FMN-bd"/>
</dbReference>
<gene>
    <name evidence="2" type="ORF">CXY01_07890</name>
</gene>
<comment type="caution">
    <text evidence="2">The sequence shown here is derived from an EMBL/GenBank/DDBJ whole genome shotgun (WGS) entry which is preliminary data.</text>
</comment>
<sequence>MTHDDDIATVAGLIKDAKIAMLTTVGADGSLVSRPMGVQDVDFDGDLWFFADADSHKVHEIEAGSPANAAFADSTAWVSVSGPAEVVRDVAKNRELWGATAEAWFPDGPETPGLVLVVLHGQTAEYWHAKGGRLTTAFSLVKAKVTGERYDGGENETVQL</sequence>
<dbReference type="OrthoDB" id="1432662at2"/>
<accession>A0A510V099</accession>